<proteinExistence type="predicted"/>
<evidence type="ECO:0000313" key="2">
    <source>
        <dbReference type="Proteomes" id="UP000005223"/>
    </source>
</evidence>
<organism evidence="1 2">
    <name type="scientific">Methanothermobacter thermautotrophicus (strain ATCC 29096 / DSM 1053 / JCM 10044 / NBRC 100330 / Delta H)</name>
    <name type="common">Methanobacterium thermoautotrophicum</name>
    <dbReference type="NCBI Taxonomy" id="187420"/>
    <lineage>
        <taxon>Archaea</taxon>
        <taxon>Methanobacteriati</taxon>
        <taxon>Methanobacteriota</taxon>
        <taxon>Methanomada group</taxon>
        <taxon>Methanobacteria</taxon>
        <taxon>Methanobacteriales</taxon>
        <taxon>Methanobacteriaceae</taxon>
        <taxon>Methanothermobacter</taxon>
    </lineage>
</organism>
<evidence type="ECO:0000313" key="1">
    <source>
        <dbReference type="EMBL" id="AAB85888.1"/>
    </source>
</evidence>
<dbReference type="EMBL" id="AE000666">
    <property type="protein sequence ID" value="AAB85888.1"/>
    <property type="molecule type" value="Genomic_DNA"/>
</dbReference>
<protein>
    <submittedName>
        <fullName evidence="1">Uncharacterized protein</fullName>
    </submittedName>
</protein>
<name>O27462_METTH</name>
<dbReference type="PaxDb" id="187420-MTH_1411"/>
<dbReference type="Proteomes" id="UP000005223">
    <property type="component" value="Chromosome"/>
</dbReference>
<sequence>MGDIHFKCNLTMVLMTCKGDIHFKCKLVLIDLDFLRHSFQVYLRFLFFAL</sequence>
<keyword evidence="2" id="KW-1185">Reference proteome</keyword>
<dbReference type="InParanoid" id="O27462"/>
<dbReference type="PIR" id="A69055">
    <property type="entry name" value="A69055"/>
</dbReference>
<accession>O27462</accession>
<dbReference type="HOGENOM" id="CLU_3113135_0_0_2"/>
<gene>
    <name evidence="1" type="ordered locus">MTH_1411</name>
</gene>
<dbReference type="AlphaFoldDB" id="O27462"/>
<dbReference type="EnsemblBacteria" id="AAB85888">
    <property type="protein sequence ID" value="AAB85888"/>
    <property type="gene ID" value="MTH_1411"/>
</dbReference>
<reference evidence="1 2" key="1">
    <citation type="journal article" date="1997" name="J. Bacteriol.">
        <title>Complete genome sequence of Methanobacterium thermoautotrophicum deltaH: functional analysis and comparative genomics.</title>
        <authorList>
            <person name="Smith D.R."/>
            <person name="Doucette-Stamm L.A."/>
            <person name="Deloughery C."/>
            <person name="Lee H.-M."/>
            <person name="Dubois J."/>
            <person name="Aldredge T."/>
            <person name="Bashirzadeh R."/>
            <person name="Blakely D."/>
            <person name="Cook R."/>
            <person name="Gilbert K."/>
            <person name="Harrison D."/>
            <person name="Hoang L."/>
            <person name="Keagle P."/>
            <person name="Lumm W."/>
            <person name="Pothier B."/>
            <person name="Qiu D."/>
            <person name="Spadafora R."/>
            <person name="Vicare R."/>
            <person name="Wang Y."/>
            <person name="Wierzbowski J."/>
            <person name="Gibson R."/>
            <person name="Jiwani N."/>
            <person name="Caruso A."/>
            <person name="Bush D."/>
            <person name="Safer H."/>
            <person name="Patwell D."/>
            <person name="Prabhakar S."/>
            <person name="McDougall S."/>
            <person name="Shimer G."/>
            <person name="Goyal A."/>
            <person name="Pietrovski S."/>
            <person name="Church G.M."/>
            <person name="Daniels C.J."/>
            <person name="Mao J.-i."/>
            <person name="Rice P."/>
            <person name="Nolling J."/>
            <person name="Reeve J.N."/>
        </authorList>
    </citation>
    <scope>NUCLEOTIDE SEQUENCE [LARGE SCALE GENOMIC DNA]</scope>
    <source>
        <strain evidence="2">ATCC 29096 / DSM 1053 / JCM 10044 / NBRC 100330 / Delta H</strain>
    </source>
</reference>
<dbReference type="KEGG" id="mth:MTH_1411"/>